<name>A0A328C1B5_9PAST</name>
<comment type="caution">
    <text evidence="1">The sequence shown here is derived from an EMBL/GenBank/DDBJ whole genome shotgun (WGS) entry which is preliminary data.</text>
</comment>
<reference evidence="2" key="1">
    <citation type="submission" date="2018-02" db="EMBL/GenBank/DDBJ databases">
        <title>Glaesserella australis sp. nov., isolated from the lungs of pigs.</title>
        <authorList>
            <person name="Turni C."/>
            <person name="Christensen H."/>
        </authorList>
    </citation>
    <scope>NUCLEOTIDE SEQUENCE [LARGE SCALE GENOMIC DNA]</scope>
    <source>
        <strain evidence="2">HS4635</strain>
    </source>
</reference>
<dbReference type="Proteomes" id="UP000248689">
    <property type="component" value="Unassembled WGS sequence"/>
</dbReference>
<dbReference type="PANTHER" id="PTHR40705:SF2">
    <property type="entry name" value="DUF1743 DOMAIN-CONTAINING PROTEIN"/>
    <property type="match status" value="1"/>
</dbReference>
<dbReference type="EMBL" id="PTPX01000017">
    <property type="protein sequence ID" value="RAL18284.1"/>
    <property type="molecule type" value="Genomic_DNA"/>
</dbReference>
<dbReference type="Gene3D" id="3.30.70.2200">
    <property type="match status" value="1"/>
</dbReference>
<evidence type="ECO:0000313" key="2">
    <source>
        <dbReference type="Proteomes" id="UP000248689"/>
    </source>
</evidence>
<dbReference type="AlphaFoldDB" id="A0A328C1B5"/>
<sequence>MKQTLYLCIDDTDELGYPKSTGMLAEMIANYISQHFAPCTFIGRHQLLLDERIDYTSHNSSMSFSTQVEKSALPDIIRFAEDLLLKESAPSAEAGFCAVFEDEIKNVQQIIQFGLRAKNEVIEKAEALAVAEKNHIYLKPLTNEGRGVIGALAGLGLRLTGEDGRVKGKAKPPKPLMSVAEILDAKLCDRVLDEDFNPIDRTAMVQFKDKIKLVIKHHQAVLLAKQNDDGIFMTFDIDTLRAF</sequence>
<gene>
    <name evidence="1" type="ORF">C5N92_08670</name>
</gene>
<organism evidence="1 2">
    <name type="scientific">Glaesserella australis</name>
    <dbReference type="NCBI Taxonomy" id="2094024"/>
    <lineage>
        <taxon>Bacteria</taxon>
        <taxon>Pseudomonadati</taxon>
        <taxon>Pseudomonadota</taxon>
        <taxon>Gammaproteobacteria</taxon>
        <taxon>Pasteurellales</taxon>
        <taxon>Pasteurellaceae</taxon>
        <taxon>Glaesserella</taxon>
    </lineage>
</organism>
<dbReference type="OrthoDB" id="270233at2"/>
<accession>A0A328C1B5</accession>
<protein>
    <submittedName>
        <fullName evidence="1">Thiamine biosynthesis protein ThiG</fullName>
    </submittedName>
</protein>
<dbReference type="RefSeq" id="WP_111750461.1">
    <property type="nucleotide sequence ID" value="NZ_PTPX01000017.1"/>
</dbReference>
<proteinExistence type="predicted"/>
<keyword evidence="2" id="KW-1185">Reference proteome</keyword>
<dbReference type="PANTHER" id="PTHR40705">
    <property type="entry name" value="TRNA(ILE2) 2-AGMATINYLCYTIDINE SYNTHETASE TIAS"/>
    <property type="match status" value="1"/>
</dbReference>
<evidence type="ECO:0000313" key="1">
    <source>
        <dbReference type="EMBL" id="RAL18284.1"/>
    </source>
</evidence>